<dbReference type="AlphaFoldDB" id="A0A9P6TC61"/>
<evidence type="ECO:0000256" key="2">
    <source>
        <dbReference type="ARBA" id="ARBA00022723"/>
    </source>
</evidence>
<keyword evidence="7" id="KW-0804">Transcription</keyword>
<dbReference type="OrthoDB" id="6077919at2759"/>
<protein>
    <recommendedName>
        <fullName evidence="11">C2H2-type domain-containing protein</fullName>
    </recommendedName>
</protein>
<dbReference type="InterPro" id="IPR013087">
    <property type="entry name" value="Znf_C2H2_type"/>
</dbReference>
<feature type="domain" description="C2H2-type" evidence="11">
    <location>
        <begin position="208"/>
        <end position="232"/>
    </location>
</feature>
<feature type="domain" description="C2H2-type" evidence="11">
    <location>
        <begin position="180"/>
        <end position="207"/>
    </location>
</feature>
<evidence type="ECO:0000256" key="5">
    <source>
        <dbReference type="ARBA" id="ARBA00022833"/>
    </source>
</evidence>
<organism evidence="12 13">
    <name type="scientific">Cronartium quercuum f. sp. fusiforme G11</name>
    <dbReference type="NCBI Taxonomy" id="708437"/>
    <lineage>
        <taxon>Eukaryota</taxon>
        <taxon>Fungi</taxon>
        <taxon>Dikarya</taxon>
        <taxon>Basidiomycota</taxon>
        <taxon>Pucciniomycotina</taxon>
        <taxon>Pucciniomycetes</taxon>
        <taxon>Pucciniales</taxon>
        <taxon>Coleosporiaceae</taxon>
        <taxon>Cronartium</taxon>
    </lineage>
</organism>
<gene>
    <name evidence="12" type="ORF">CROQUDRAFT_670801</name>
</gene>
<keyword evidence="5" id="KW-0862">Zinc</keyword>
<keyword evidence="2" id="KW-0479">Metal-binding</keyword>
<evidence type="ECO:0000256" key="3">
    <source>
        <dbReference type="ARBA" id="ARBA00022737"/>
    </source>
</evidence>
<dbReference type="SMART" id="SM00355">
    <property type="entry name" value="ZnF_C2H2"/>
    <property type="match status" value="2"/>
</dbReference>
<dbReference type="SUPFAM" id="SSF57667">
    <property type="entry name" value="beta-beta-alpha zinc fingers"/>
    <property type="match status" value="1"/>
</dbReference>
<feature type="region of interest" description="Disordered" evidence="10">
    <location>
        <begin position="131"/>
        <end position="175"/>
    </location>
</feature>
<dbReference type="EMBL" id="MU167253">
    <property type="protein sequence ID" value="KAG0146992.1"/>
    <property type="molecule type" value="Genomic_DNA"/>
</dbReference>
<dbReference type="GO" id="GO:0005634">
    <property type="term" value="C:nucleus"/>
    <property type="evidence" value="ECO:0007669"/>
    <property type="project" value="UniProtKB-SubCell"/>
</dbReference>
<comment type="subcellular location">
    <subcellularLocation>
        <location evidence="1">Nucleus</location>
    </subcellularLocation>
</comment>
<dbReference type="GO" id="GO:0008270">
    <property type="term" value="F:zinc ion binding"/>
    <property type="evidence" value="ECO:0007669"/>
    <property type="project" value="UniProtKB-KW"/>
</dbReference>
<dbReference type="FunFam" id="3.30.160.60:FF:000060">
    <property type="entry name" value="zinc finger protein 436"/>
    <property type="match status" value="1"/>
</dbReference>
<evidence type="ECO:0000259" key="11">
    <source>
        <dbReference type="PROSITE" id="PS50157"/>
    </source>
</evidence>
<dbReference type="Pfam" id="PF00096">
    <property type="entry name" value="zf-C2H2"/>
    <property type="match status" value="2"/>
</dbReference>
<evidence type="ECO:0000256" key="9">
    <source>
        <dbReference type="PROSITE-ProRule" id="PRU00042"/>
    </source>
</evidence>
<feature type="compositionally biased region" description="Low complexity" evidence="10">
    <location>
        <begin position="132"/>
        <end position="174"/>
    </location>
</feature>
<dbReference type="PROSITE" id="PS00028">
    <property type="entry name" value="ZINC_FINGER_C2H2_1"/>
    <property type="match status" value="2"/>
</dbReference>
<dbReference type="Proteomes" id="UP000886653">
    <property type="component" value="Unassembled WGS sequence"/>
</dbReference>
<dbReference type="PANTHER" id="PTHR23235:SF120">
    <property type="entry name" value="KRUPPEL-LIKE FACTOR 15"/>
    <property type="match status" value="1"/>
</dbReference>
<comment type="caution">
    <text evidence="12">The sequence shown here is derived from an EMBL/GenBank/DDBJ whole genome shotgun (WGS) entry which is preliminary data.</text>
</comment>
<keyword evidence="3" id="KW-0677">Repeat</keyword>
<dbReference type="PANTHER" id="PTHR23235">
    <property type="entry name" value="KRUEPPEL-LIKE TRANSCRIPTION FACTOR"/>
    <property type="match status" value="1"/>
</dbReference>
<sequence>MESYLVFEQPSYNDSVNAAPAAWTHPQQEFPIDMNIPRMMTGQNYSCGPVVPPCEELMAIFSPYQTSWAALESQIGQPNMEVSSLPMAAWPSNDIFATEQAGLPFDSPTYAQQQSYPLPLSYPPPPMVFAKSPSTVASSPSSNSQYESQSGWSMALARQQSSSSSVSSPSQGSQLPTKRYGCQICGRAFQRQTTLTQHQITHTGERPYGCPVAGCDKAFTTASNAKRHAKTHYRTPLHHAHHGTGLYRSSF</sequence>
<evidence type="ECO:0000256" key="10">
    <source>
        <dbReference type="SAM" id="MobiDB-lite"/>
    </source>
</evidence>
<evidence type="ECO:0000256" key="6">
    <source>
        <dbReference type="ARBA" id="ARBA00023015"/>
    </source>
</evidence>
<dbReference type="PROSITE" id="PS50157">
    <property type="entry name" value="ZINC_FINGER_C2H2_2"/>
    <property type="match status" value="2"/>
</dbReference>
<keyword evidence="8" id="KW-0539">Nucleus</keyword>
<keyword evidence="4 9" id="KW-0863">Zinc-finger</keyword>
<dbReference type="GO" id="GO:0000981">
    <property type="term" value="F:DNA-binding transcription factor activity, RNA polymerase II-specific"/>
    <property type="evidence" value="ECO:0007669"/>
    <property type="project" value="TreeGrafter"/>
</dbReference>
<evidence type="ECO:0000256" key="4">
    <source>
        <dbReference type="ARBA" id="ARBA00022771"/>
    </source>
</evidence>
<proteinExistence type="predicted"/>
<dbReference type="Gene3D" id="3.30.160.60">
    <property type="entry name" value="Classic Zinc Finger"/>
    <property type="match status" value="2"/>
</dbReference>
<evidence type="ECO:0000256" key="8">
    <source>
        <dbReference type="ARBA" id="ARBA00023242"/>
    </source>
</evidence>
<reference evidence="12" key="1">
    <citation type="submission" date="2013-11" db="EMBL/GenBank/DDBJ databases">
        <title>Genome sequence of the fusiform rust pathogen reveals effectors for host alternation and coevolution with pine.</title>
        <authorList>
            <consortium name="DOE Joint Genome Institute"/>
            <person name="Smith K."/>
            <person name="Pendleton A."/>
            <person name="Kubisiak T."/>
            <person name="Anderson C."/>
            <person name="Salamov A."/>
            <person name="Aerts A."/>
            <person name="Riley R."/>
            <person name="Clum A."/>
            <person name="Lindquist E."/>
            <person name="Ence D."/>
            <person name="Campbell M."/>
            <person name="Kronenberg Z."/>
            <person name="Feau N."/>
            <person name="Dhillon B."/>
            <person name="Hamelin R."/>
            <person name="Burleigh J."/>
            <person name="Smith J."/>
            <person name="Yandell M."/>
            <person name="Nelson C."/>
            <person name="Grigoriev I."/>
            <person name="Davis J."/>
        </authorList>
    </citation>
    <scope>NUCLEOTIDE SEQUENCE</scope>
    <source>
        <strain evidence="12">G11</strain>
    </source>
</reference>
<evidence type="ECO:0000313" key="12">
    <source>
        <dbReference type="EMBL" id="KAG0146992.1"/>
    </source>
</evidence>
<dbReference type="InterPro" id="IPR036236">
    <property type="entry name" value="Znf_C2H2_sf"/>
</dbReference>
<name>A0A9P6TC61_9BASI</name>
<keyword evidence="13" id="KW-1185">Reference proteome</keyword>
<evidence type="ECO:0000313" key="13">
    <source>
        <dbReference type="Proteomes" id="UP000886653"/>
    </source>
</evidence>
<dbReference type="GO" id="GO:0000978">
    <property type="term" value="F:RNA polymerase II cis-regulatory region sequence-specific DNA binding"/>
    <property type="evidence" value="ECO:0007669"/>
    <property type="project" value="UniProtKB-ARBA"/>
</dbReference>
<keyword evidence="6" id="KW-0805">Transcription regulation</keyword>
<dbReference type="FunFam" id="3.30.160.60:FF:000125">
    <property type="entry name" value="Putative zinc finger protein 143"/>
    <property type="match status" value="1"/>
</dbReference>
<accession>A0A9P6TC61</accession>
<evidence type="ECO:0000256" key="7">
    <source>
        <dbReference type="ARBA" id="ARBA00023163"/>
    </source>
</evidence>
<evidence type="ECO:0000256" key="1">
    <source>
        <dbReference type="ARBA" id="ARBA00004123"/>
    </source>
</evidence>